<sequence length="1441" mass="160487">MGKEQFKANKVGMRIDKLTFAISDPLHLRRQSLIQCTNKRFYEDPSSNQLVAGAQAQPQIGGKATIARNGVLDLALGTSTTSNACRTCGQRLATCIGHFGHIELPLPCYHTGYFRFILLTLSAICRTCARLLMPKDKRSEYLTKVLRAKHSYLERKALHEQIIKLCKKQKTCPYCGAFNGQIKKTGCYKILSQNVPIKPKTKNSTITAYTKEQKQQMSKFKTIVDANPELEELLEKQTHELLDPIVVLDLFRRIPDRDIPFLLISDARPEDLILTRLPVPPSCIRPTVVSDENTNEDDLTILLSETNLLADVIEKRRATGAIPSLVMEAWDFLQLEIALYINSETSGIPLQNKPKKATRGLVQRLKGKHGRFRGNLSGKRVDFSSRSVISPNPMLGIDQVGVPKHVAKLLTYPERVTPHNIALMQKFVRNGPKEYPGANYILDPAGNRRFLMYGNREWLANNLKPGDIVERHMIDGDCVLFNRQPSLHKQSIMCHRAKIHDNRTLQFNECVCTPYNADFDGDEMNLHLLQTEEAKAEAAVLMGTKKNIVTPRNGEPLIAAIQDFITGSYLLTQKDVFFDRAEAQQIISSTLASVDNNIPISFPPPCVIKPRALWSGKQIFSMIIRPSKESRILLNTQCKTKNYSGRDEDLCRNDGFVVVRNSELLCGQLDKTILGSGSKSNVFYLMLKDYSGDDAGDALCRLARTISNFMANRGFSLGIDDVTPTTSLESEKLSLLTRGYETVRKKIIEEKEGRLEAEAGSTRSETLEAIILKELSSIREAAGKSCKEELLPTNPALIMAQCGSKGSLINVSQMVACVGQQAIRGQRVCDGYNGRSLPHFDYGDKSPVAKGFVSNSFFSGLTSIEFFFHTMAGREGLLDTAVKTAETGYMQRRLVKALEDVVSQYDGSVRNSYGEVVQLIYGDDGMDPAEIDSPSKFSRYPIDIQHLLHHSLASVPARNELSLAVPAAENLIDATTSKWSKIIDDEFRADLKKLIVNYLTAYKNTFNKRRTTRLCPTNELTRLTPSQLNSFMNLCWQKYNRARVEPGTAVGAICAQSVGEPATQMTLKTFHFAGVASMNITQGVPRIKELINANTTVSTPIIRVELLDSTDAELARRTKMRLELTTLGQVCSSISEIFSAEECLVEIVIDVNRIRLLRLDINMDQIEAVISQKLKIGADKFQRPIDERTNKPCKDRLLIDVTENVQLSWQLREQLGKIPIKGIPSVKRAMIRTRKSEETGEDIYYIVIEGEGLKDVMATFGVAFQSAYSNNVMEVAQVLGIEAAREVIIREIQETMSGHGIGIDERHLKLLADNMTYKGRVLGYTRHGMSKMKESALMLASFERTADHLFEAAYYGQKDPISGVSESIISGTPIRLGTGFFDLLYKPISNKNYSSSNSMSAAAGGGGSEASCSSSFATMNGNSTSANKKRAHPDDDIIFDW</sequence>
<proteinExistence type="inferred from homology"/>
<dbReference type="GO" id="GO:0003899">
    <property type="term" value="F:DNA-directed RNA polymerase activity"/>
    <property type="evidence" value="ECO:0007669"/>
    <property type="project" value="UniProtKB-EC"/>
</dbReference>
<reference evidence="13" key="1">
    <citation type="submission" date="2018-10" db="EMBL/GenBank/DDBJ databases">
        <title>Transcriptome assembly of Aceria tosichella (Wheat curl mite) Type 2.</title>
        <authorList>
            <person name="Scully E.D."/>
            <person name="Geib S.M."/>
            <person name="Palmer N.A."/>
            <person name="Gupta A.K."/>
            <person name="Sarath G."/>
            <person name="Tatineni S."/>
        </authorList>
    </citation>
    <scope>NUCLEOTIDE SEQUENCE</scope>
    <source>
        <strain evidence="13">LincolnNE</strain>
    </source>
</reference>
<dbReference type="GO" id="GO:0031981">
    <property type="term" value="C:nuclear lumen"/>
    <property type="evidence" value="ECO:0007669"/>
    <property type="project" value="UniProtKB-ARBA"/>
</dbReference>
<evidence type="ECO:0000313" key="13">
    <source>
        <dbReference type="EMBL" id="MDE45097.1"/>
    </source>
</evidence>
<evidence type="ECO:0000256" key="10">
    <source>
        <dbReference type="ARBA" id="ARBA00023242"/>
    </source>
</evidence>
<dbReference type="Gene3D" id="1.10.132.30">
    <property type="match status" value="1"/>
</dbReference>
<dbReference type="Pfam" id="PF00623">
    <property type="entry name" value="RNA_pol_Rpb1_2"/>
    <property type="match status" value="1"/>
</dbReference>
<comment type="catalytic activity">
    <reaction evidence="11">
        <text>RNA(n) + a ribonucleoside 5'-triphosphate = RNA(n+1) + diphosphate</text>
        <dbReference type="Rhea" id="RHEA:21248"/>
        <dbReference type="Rhea" id="RHEA-COMP:14527"/>
        <dbReference type="Rhea" id="RHEA-COMP:17342"/>
        <dbReference type="ChEBI" id="CHEBI:33019"/>
        <dbReference type="ChEBI" id="CHEBI:61557"/>
        <dbReference type="ChEBI" id="CHEBI:140395"/>
        <dbReference type="EC" id="2.7.7.6"/>
    </reaction>
</comment>
<evidence type="ECO:0000256" key="9">
    <source>
        <dbReference type="ARBA" id="ARBA00023163"/>
    </source>
</evidence>
<gene>
    <name evidence="13" type="primary">POLR3A_0</name>
    <name evidence="13" type="ORF">g.1496</name>
</gene>
<dbReference type="Pfam" id="PF04997">
    <property type="entry name" value="RNA_pol_Rpb1_1"/>
    <property type="match status" value="1"/>
</dbReference>
<dbReference type="InterPro" id="IPR015700">
    <property type="entry name" value="RPC1"/>
</dbReference>
<dbReference type="Pfam" id="PF05000">
    <property type="entry name" value="RNA_pol_Rpb1_4"/>
    <property type="match status" value="1"/>
</dbReference>
<keyword evidence="3 11" id="KW-0240">DNA-directed RNA polymerase</keyword>
<dbReference type="InterPro" id="IPR007080">
    <property type="entry name" value="RNA_pol_Rpb1_1"/>
</dbReference>
<dbReference type="Pfam" id="PF04983">
    <property type="entry name" value="RNA_pol_Rpb1_3"/>
    <property type="match status" value="1"/>
</dbReference>
<evidence type="ECO:0000256" key="1">
    <source>
        <dbReference type="ARBA" id="ARBA00004123"/>
    </source>
</evidence>
<organism evidence="13">
    <name type="scientific">Aceria tosichella</name>
    <name type="common">wheat curl mite</name>
    <dbReference type="NCBI Taxonomy" id="561515"/>
    <lineage>
        <taxon>Eukaryota</taxon>
        <taxon>Metazoa</taxon>
        <taxon>Ecdysozoa</taxon>
        <taxon>Arthropoda</taxon>
        <taxon>Chelicerata</taxon>
        <taxon>Arachnida</taxon>
        <taxon>Acari</taxon>
        <taxon>Acariformes</taxon>
        <taxon>Trombidiformes</taxon>
        <taxon>Prostigmata</taxon>
        <taxon>Eupodina</taxon>
        <taxon>Eriophyoidea</taxon>
        <taxon>Eriophyidae</taxon>
        <taxon>Eriophyinae</taxon>
        <taxon>Aceriini</taxon>
        <taxon>Aceria</taxon>
    </lineage>
</organism>
<keyword evidence="8" id="KW-0460">Magnesium</keyword>
<evidence type="ECO:0000259" key="12">
    <source>
        <dbReference type="SMART" id="SM00663"/>
    </source>
</evidence>
<dbReference type="InterPro" id="IPR007066">
    <property type="entry name" value="RNA_pol_Rpb1_3"/>
</dbReference>
<dbReference type="Gene3D" id="2.40.40.20">
    <property type="match status" value="1"/>
</dbReference>
<dbReference type="GO" id="GO:0003677">
    <property type="term" value="F:DNA binding"/>
    <property type="evidence" value="ECO:0007669"/>
    <property type="project" value="InterPro"/>
</dbReference>
<comment type="similarity">
    <text evidence="2 11">Belongs to the RNA polymerase beta' chain family.</text>
</comment>
<dbReference type="FunFam" id="1.10.274.100:FF:000003">
    <property type="entry name" value="DNA-directed RNA polymerase subunit"/>
    <property type="match status" value="1"/>
</dbReference>
<evidence type="ECO:0000256" key="7">
    <source>
        <dbReference type="ARBA" id="ARBA00022833"/>
    </source>
</evidence>
<dbReference type="NCBIfam" id="NF006336">
    <property type="entry name" value="PRK08566.1"/>
    <property type="match status" value="1"/>
</dbReference>
<dbReference type="GO" id="GO:0006351">
    <property type="term" value="P:DNA-templated transcription"/>
    <property type="evidence" value="ECO:0007669"/>
    <property type="project" value="InterPro"/>
</dbReference>
<dbReference type="InterPro" id="IPR035698">
    <property type="entry name" value="RNAP_III_Rpc1_C"/>
</dbReference>
<dbReference type="PANTHER" id="PTHR48446:SF1">
    <property type="entry name" value="DNA-DIRECTED RNA POLYMERASE SUBUNIT BETA' N-TERMINAL SECTION"/>
    <property type="match status" value="1"/>
</dbReference>
<dbReference type="InterPro" id="IPR044893">
    <property type="entry name" value="RNA_pol_Rpb1_clamp_domain"/>
</dbReference>
<dbReference type="Gene3D" id="1.10.150.390">
    <property type="match status" value="1"/>
</dbReference>
<keyword evidence="6" id="KW-0479">Metal-binding</keyword>
<dbReference type="InterPro" id="IPR007081">
    <property type="entry name" value="RNA_pol_Rpb1_5"/>
</dbReference>
<dbReference type="InterPro" id="IPR000722">
    <property type="entry name" value="RNA_pol_asu"/>
</dbReference>
<keyword evidence="7" id="KW-0862">Zinc</keyword>
<dbReference type="FunFam" id="2.40.40.20:FF:000019">
    <property type="entry name" value="DNA-directed RNA polymerase II subunit RPB1"/>
    <property type="match status" value="1"/>
</dbReference>
<keyword evidence="4 11" id="KW-0808">Transferase</keyword>
<dbReference type="CDD" id="cd02736">
    <property type="entry name" value="RNAP_III_Rpc1_C"/>
    <property type="match status" value="1"/>
</dbReference>
<dbReference type="EC" id="2.7.7.6" evidence="11"/>
<dbReference type="Gene3D" id="6.20.50.80">
    <property type="match status" value="1"/>
</dbReference>
<protein>
    <recommendedName>
        <fullName evidence="11">DNA-directed RNA polymerase subunit</fullName>
        <ecNumber evidence="11">2.7.7.6</ecNumber>
    </recommendedName>
</protein>
<dbReference type="Gene3D" id="1.10.274.100">
    <property type="entry name" value="RNA polymerase Rpb1, domain 3"/>
    <property type="match status" value="1"/>
</dbReference>
<dbReference type="InterPro" id="IPR038120">
    <property type="entry name" value="Rpb1_funnel_sf"/>
</dbReference>
<dbReference type="Pfam" id="PF04998">
    <property type="entry name" value="RNA_pol_Rpb1_5"/>
    <property type="match status" value="1"/>
</dbReference>
<dbReference type="GO" id="GO:0046872">
    <property type="term" value="F:metal ion binding"/>
    <property type="evidence" value="ECO:0007669"/>
    <property type="project" value="UniProtKB-KW"/>
</dbReference>
<keyword evidence="5 11" id="KW-0548">Nucleotidyltransferase</keyword>
<accession>A0A6G1S4K2</accession>
<dbReference type="InterPro" id="IPR006592">
    <property type="entry name" value="RNA_pol_N"/>
</dbReference>
<dbReference type="CDD" id="cd02583">
    <property type="entry name" value="RNAP_III_RPC1_N"/>
    <property type="match status" value="1"/>
</dbReference>
<dbReference type="Gene3D" id="4.10.860.120">
    <property type="entry name" value="RNA polymerase II, clamp domain"/>
    <property type="match status" value="1"/>
</dbReference>
<dbReference type="InterPro" id="IPR035697">
    <property type="entry name" value="RNAP_III_RPC1_N"/>
</dbReference>
<evidence type="ECO:0000256" key="2">
    <source>
        <dbReference type="ARBA" id="ARBA00006460"/>
    </source>
</evidence>
<evidence type="ECO:0000256" key="3">
    <source>
        <dbReference type="ARBA" id="ARBA00022478"/>
    </source>
</evidence>
<dbReference type="InterPro" id="IPR007083">
    <property type="entry name" value="RNA_pol_Rpb1_4"/>
</dbReference>
<evidence type="ECO:0000256" key="11">
    <source>
        <dbReference type="RuleBase" id="RU004279"/>
    </source>
</evidence>
<keyword evidence="10" id="KW-0539">Nucleus</keyword>
<comment type="subcellular location">
    <subcellularLocation>
        <location evidence="1">Nucleus</location>
    </subcellularLocation>
</comment>
<keyword evidence="9 11" id="KW-0804">Transcription</keyword>
<dbReference type="Gene3D" id="6.10.250.2940">
    <property type="match status" value="1"/>
</dbReference>
<dbReference type="Gene3D" id="3.30.1490.180">
    <property type="entry name" value="RNA polymerase ii"/>
    <property type="match status" value="1"/>
</dbReference>
<feature type="domain" description="RNA polymerase N-terminal" evidence="12">
    <location>
        <begin position="270"/>
        <end position="572"/>
    </location>
</feature>
<evidence type="ECO:0000256" key="5">
    <source>
        <dbReference type="ARBA" id="ARBA00022695"/>
    </source>
</evidence>
<evidence type="ECO:0000256" key="6">
    <source>
        <dbReference type="ARBA" id="ARBA00022723"/>
    </source>
</evidence>
<dbReference type="SUPFAM" id="SSF64484">
    <property type="entry name" value="beta and beta-prime subunits of DNA dependent RNA-polymerase"/>
    <property type="match status" value="1"/>
</dbReference>
<dbReference type="EMBL" id="GGYP01000326">
    <property type="protein sequence ID" value="MDE45097.1"/>
    <property type="molecule type" value="Transcribed_RNA"/>
</dbReference>
<comment type="function">
    <text evidence="11">DNA-dependent RNA polymerase catalyzes the transcription of DNA into RNA using the four ribonucleoside triphosphates as substrates.</text>
</comment>
<name>A0A6G1S4K2_9ACAR</name>
<evidence type="ECO:0000256" key="4">
    <source>
        <dbReference type="ARBA" id="ARBA00022679"/>
    </source>
</evidence>
<dbReference type="GO" id="GO:0000428">
    <property type="term" value="C:DNA-directed RNA polymerase complex"/>
    <property type="evidence" value="ECO:0007669"/>
    <property type="project" value="UniProtKB-KW"/>
</dbReference>
<dbReference type="SMART" id="SM00663">
    <property type="entry name" value="RPOLA_N"/>
    <property type="match status" value="1"/>
</dbReference>
<dbReference type="InterPro" id="IPR042102">
    <property type="entry name" value="RNA_pol_Rpb1_3_sf"/>
</dbReference>
<dbReference type="PANTHER" id="PTHR48446">
    <property type="entry name" value="DNA-DIRECTED RNA POLYMERASE SUBUNIT BETA' N-TERMINAL SECTION"/>
    <property type="match status" value="1"/>
</dbReference>
<evidence type="ECO:0000256" key="8">
    <source>
        <dbReference type="ARBA" id="ARBA00022842"/>
    </source>
</evidence>